<keyword evidence="2" id="KW-1185">Reference proteome</keyword>
<reference evidence="1" key="1">
    <citation type="submission" date="2023-04" db="EMBL/GenBank/DDBJ databases">
        <title>A chromosome-level genome assembly of the parasitoid wasp Eretmocerus hayati.</title>
        <authorList>
            <person name="Zhong Y."/>
            <person name="Liu S."/>
            <person name="Liu Y."/>
        </authorList>
    </citation>
    <scope>NUCLEOTIDE SEQUENCE</scope>
    <source>
        <strain evidence="1">ZJU_SS_LIU_2023</strain>
    </source>
</reference>
<evidence type="ECO:0000313" key="2">
    <source>
        <dbReference type="Proteomes" id="UP001239111"/>
    </source>
</evidence>
<dbReference type="EMBL" id="CM056741">
    <property type="protein sequence ID" value="KAJ8686146.1"/>
    <property type="molecule type" value="Genomic_DNA"/>
</dbReference>
<evidence type="ECO:0000313" key="1">
    <source>
        <dbReference type="EMBL" id="KAJ8686146.1"/>
    </source>
</evidence>
<sequence>MDGDAESLDNPVVISGIAGRFPNSDNVSELQNNLLNQVDCTTEEHDRWSFDTPKVPQRIGRCNNIEKFDRVFFGVHTRLTAIMDPLSRILLECSYEAIMDAGVNPRCLKGANIAVFTATSLSEAEKTVFHRKVQLDGFGIVGCSKAMIPNRISFFFSLNGPSVNIDSDNTGSATALELAYLAIKEGRCDGAIVAGCISCLHPHVSYQLRALGLLSGDGRTRSFDDKADGFTRSDGVAVLYLQKAADAKRCYLEVVNARVEHSNSVQINNSLLFPKVADQVKLMKELLSESRLTPDDVAYLEASGLGIKNADADELDAIDAVYGERKRPLPIGSVKSVIGNATSVATINSIIKIIIGAETGIMPPTLHYEEPNSKAAGLKEGRIYVPTDPLPWNGKYAAVNSTSAVGNFASVILKTRKLEKKNDGQAQDEIPRLIIASGRTEEAVTTIIDYMESRPVDVDFLQLLYDVYQFETDGHLYRGYTLLPSKGMPPVGLKKREIEFNSGQKREIWWIYSGMGSQWVGMGEALLRLPIFEAAIRKCDAVLRPRGFNIFKIITEKDPKMFDQIINSFIGIAAVQIGLTDVLRAVGLEPDYIMGHSVGELGCAYADGCFTAEQMIMAALSRGLASTETELLRGSMAAVGLGYDEVKLLCPPDIDVACHNGPESSTISGPAESMKAFVANLTARGIFAREVPCSNIAYHSRYIAKAGPNLMQRLQQVIPEPRPRSSKWISTSVPRREWNTLRARLSSAEYHTNNLLSPVLFDETSRQIPANAICVEIAPHGLLQAILKRSLPEGCANIALTRRGHPDNLEVLLTGLGKMYNFGLQPQIANLYPKVQYPVGRGTPSLSSLVKWDHSTDWLVNYYSPLEEVKEGERTFKIDLNSDEYQYLRGNVINGRLSIPLSLCLEHACKILRACEPNGKGNVVFEDIKINKALVTVSDDSIAQLTVTVSKGSGKFEVVENEELVVSGTIKFDSVPNPEDVNKTEQQSTLQRMLCKDQFYRELKMRGYQYSGDFKSVTESSLNGTRARMQWNSNWVTYLDGAFQTLVFGNDSRQVQVPLLIRKIVLDIQQLEKECGMGKGTEVVIDKEVNHLKATGLEIHDIKFTTVAEELGQTTMSPDVLKVVLNSGEPGLSMEEALRYALQLVDENTFSSKQEKLPIVGQTGSPKVKLLKGMLFDIPEASSFRTELITHESATFQDTLSIIVGDSRDMYLRSTWEKLKAGKFVLFFVDQQDESCLKSLAESIGYKTIFSQKLENDSILLLRKVHPLKKIKFIKVSDDIESALKEVRSICESRHAERVVIVTKEKSDHNIFSLTNEPKRLENSTDIKFFCIRDSKLEENSLSNASFANQLESDLYVNILTAQGVWATLRKTKVHLKRKPCENWTSQQICSRGSAKLIWTEGPELNTSDFLIKVECSALNAQDIFIAKGSFYTDPTETDGKNRILPLRPGLEFAGKDSRGRRVMGITRGNSLSNFVEADPDWTWIIPDSWTFEDAATVPLSYIVAFSSLVCKAEVKEGEKILLSNVCTGEGLALLYLALAMKCEVFVTYKTDAERKFIKSSCPNVPDNHMLRFCKGNFRDDVLVNTRGQGIDIVICNENNVKSLQELFAVTKRNARVVLISDLADSRVHESVGMEIFLKEISLFSVVPKRILASDSRLKKTLATLLRSGINRSWVRPLARNVYTRNCLSEAFEDCVTQQVLGKIIVKVQPEGCHLRQAPAIPRLYCSKDKSYLIIEGLTEFGLELTDWLITRGAEKIVILSSSTSDDELTYSRVKLWRDYGVNIVLKEGFDTTKVDNVKRLISETNALGAIDAIFDLCRTNEKTGSTASDHGTWDSITKTIADQSEICSELRFFIVCSLTGNCRGPRNQDSYNTFVEDILRRRRSEKLCAHFIRCSSTCSAKNSHHGNLDDSHTPPVSRYIQKFDEMIGSEEIVVELSHVTPTREQIRHQEKHKSNSTSDPEKEEAEAFTTSLYEQYGVHVEGFSYLQV</sequence>
<dbReference type="Proteomes" id="UP001239111">
    <property type="component" value="Chromosome 1"/>
</dbReference>
<gene>
    <name evidence="1" type="ORF">QAD02_021940</name>
</gene>
<name>A0ACC2PT78_9HYME</name>
<protein>
    <submittedName>
        <fullName evidence="1">Uncharacterized protein</fullName>
    </submittedName>
</protein>
<organism evidence="1 2">
    <name type="scientific">Eretmocerus hayati</name>
    <dbReference type="NCBI Taxonomy" id="131215"/>
    <lineage>
        <taxon>Eukaryota</taxon>
        <taxon>Metazoa</taxon>
        <taxon>Ecdysozoa</taxon>
        <taxon>Arthropoda</taxon>
        <taxon>Hexapoda</taxon>
        <taxon>Insecta</taxon>
        <taxon>Pterygota</taxon>
        <taxon>Neoptera</taxon>
        <taxon>Endopterygota</taxon>
        <taxon>Hymenoptera</taxon>
        <taxon>Apocrita</taxon>
        <taxon>Proctotrupomorpha</taxon>
        <taxon>Chalcidoidea</taxon>
        <taxon>Aphelinidae</taxon>
        <taxon>Aphelininae</taxon>
        <taxon>Eretmocerus</taxon>
    </lineage>
</organism>
<proteinExistence type="predicted"/>
<accession>A0ACC2PT78</accession>
<comment type="caution">
    <text evidence="1">The sequence shown here is derived from an EMBL/GenBank/DDBJ whole genome shotgun (WGS) entry which is preliminary data.</text>
</comment>